<dbReference type="KEGG" id="trz:GWP43_06310"/>
<dbReference type="EMBL" id="CP048020">
    <property type="protein sequence ID" value="QHX43118.1"/>
    <property type="molecule type" value="Genomic_DNA"/>
</dbReference>
<dbReference type="Pfam" id="PF02457">
    <property type="entry name" value="DAC"/>
    <property type="match status" value="1"/>
</dbReference>
<keyword evidence="7 10" id="KW-0067">ATP-binding</keyword>
<dbReference type="InterPro" id="IPR050338">
    <property type="entry name" value="DisA"/>
</dbReference>
<evidence type="ECO:0000256" key="1">
    <source>
        <dbReference type="ARBA" id="ARBA00000877"/>
    </source>
</evidence>
<dbReference type="RefSeq" id="WP_162663450.1">
    <property type="nucleotide sequence ID" value="NZ_CP048020.1"/>
</dbReference>
<dbReference type="SUPFAM" id="SSF143597">
    <property type="entry name" value="YojJ-like"/>
    <property type="match status" value="1"/>
</dbReference>
<dbReference type="GO" id="GO:0006171">
    <property type="term" value="P:cAMP biosynthetic process"/>
    <property type="evidence" value="ECO:0007669"/>
    <property type="project" value="InterPro"/>
</dbReference>
<protein>
    <recommendedName>
        <fullName evidence="10">Diadenylate cyclase</fullName>
        <shortName evidence="10">DAC</shortName>
        <ecNumber evidence="10">2.7.7.85</ecNumber>
    </recommendedName>
    <alternativeName>
        <fullName evidence="10">Cyclic-di-AMP synthase</fullName>
        <shortName evidence="10">c-di-AMP synthase</shortName>
    </alternativeName>
</protein>
<name>A0A6P1Y005_9SPIR</name>
<accession>A0A6P1Y005</accession>
<dbReference type="NCBIfam" id="TIGR00159">
    <property type="entry name" value="diadenylate cyclase CdaA"/>
    <property type="match status" value="1"/>
</dbReference>
<feature type="transmembrane region" description="Helical" evidence="10">
    <location>
        <begin position="66"/>
        <end position="84"/>
    </location>
</feature>
<evidence type="ECO:0000256" key="7">
    <source>
        <dbReference type="ARBA" id="ARBA00022840"/>
    </source>
</evidence>
<evidence type="ECO:0000259" key="11">
    <source>
        <dbReference type="PROSITE" id="PS51794"/>
    </source>
</evidence>
<evidence type="ECO:0000256" key="2">
    <source>
        <dbReference type="ARBA" id="ARBA00022475"/>
    </source>
</evidence>
<organism evidence="12 13">
    <name type="scientific">Treponema vincentii</name>
    <dbReference type="NCBI Taxonomy" id="69710"/>
    <lineage>
        <taxon>Bacteria</taxon>
        <taxon>Pseudomonadati</taxon>
        <taxon>Spirochaetota</taxon>
        <taxon>Spirochaetia</taxon>
        <taxon>Spirochaetales</taxon>
        <taxon>Treponemataceae</taxon>
        <taxon>Treponema</taxon>
    </lineage>
</organism>
<dbReference type="PIRSF" id="PIRSF004793">
    <property type="entry name" value="UCP004793"/>
    <property type="match status" value="1"/>
</dbReference>
<feature type="domain" description="DAC" evidence="11">
    <location>
        <begin position="85"/>
        <end position="242"/>
    </location>
</feature>
<keyword evidence="5 10" id="KW-0548">Nucleotidyltransferase</keyword>
<evidence type="ECO:0000313" key="12">
    <source>
        <dbReference type="EMBL" id="QHX43118.1"/>
    </source>
</evidence>
<feature type="transmembrane region" description="Helical" evidence="10">
    <location>
        <begin position="41"/>
        <end position="60"/>
    </location>
</feature>
<comment type="similarity">
    <text evidence="10">Belongs to the adenylate cyclase family. DacA/CdaA subfamily.</text>
</comment>
<keyword evidence="9 10" id="KW-0472">Membrane</keyword>
<keyword evidence="4 10" id="KW-0812">Transmembrane</keyword>
<dbReference type="GO" id="GO:0004016">
    <property type="term" value="F:adenylate cyclase activity"/>
    <property type="evidence" value="ECO:0007669"/>
    <property type="project" value="UniProtKB-UniRule"/>
</dbReference>
<dbReference type="PANTHER" id="PTHR34185:SF1">
    <property type="entry name" value="DIADENYLATE CYCLASE"/>
    <property type="match status" value="1"/>
</dbReference>
<keyword evidence="6 10" id="KW-0547">Nucleotide-binding</keyword>
<dbReference type="Pfam" id="PF19293">
    <property type="entry name" value="CdaA_N"/>
    <property type="match status" value="1"/>
</dbReference>
<comment type="caution">
    <text evidence="10">Lacks conserved residue(s) required for the propagation of feature annotation.</text>
</comment>
<comment type="subunit">
    <text evidence="10">Probably a homodimer.</text>
</comment>
<keyword evidence="3 10" id="KW-0808">Transferase</keyword>
<reference evidence="12 13" key="1">
    <citation type="submission" date="2020-01" db="EMBL/GenBank/DDBJ databases">
        <title>Complete genome sequence of a human oral phylogroup 1 Treponema sp. strain ATCC 700766, originally isolated from periodontitis dental plaque.</title>
        <authorList>
            <person name="Chan Y."/>
            <person name="Huo Y.-B."/>
            <person name="Yu X.-L."/>
            <person name="Zeng H."/>
            <person name="Leung W.-K."/>
            <person name="Watt R.M."/>
        </authorList>
    </citation>
    <scope>NUCLEOTIDE SEQUENCE [LARGE SCALE GENOMIC DNA]</scope>
    <source>
        <strain evidence="12 13">OMZ 804</strain>
    </source>
</reference>
<dbReference type="InterPro" id="IPR003390">
    <property type="entry name" value="DNA_integrity_scan_DisA_N"/>
</dbReference>
<dbReference type="AlphaFoldDB" id="A0A6P1Y005"/>
<keyword evidence="8 10" id="KW-1133">Transmembrane helix</keyword>
<dbReference type="PROSITE" id="PS51794">
    <property type="entry name" value="DAC"/>
    <property type="match status" value="1"/>
</dbReference>
<sequence length="270" mass="30225">MELLRDMLSFYLSYIGPALDILLLAFLMYKSYQILIKTQAAQLGKGALLMLLIYAVAFLLHLTTLLWILNMLATGVVIGAAIIFQPELRRMFLTMGQNDWFRRSRSQHSHIDYVLTAAERLSAERRGMLVIFLRQNNLKEIIENPSATRINAEISSNLLVTIFEFDTPLHDGAVVIDNGRIIAAGCYLPLTKQEDINKSFGTRHRAALGIAEETDAVVLIVSEESGAISLAYDSKLYYDLTTDNIESELTYLLKVKAKTQNIETSEGSAS</sequence>
<evidence type="ECO:0000313" key="13">
    <source>
        <dbReference type="Proteomes" id="UP000464374"/>
    </source>
</evidence>
<dbReference type="InterPro" id="IPR045585">
    <property type="entry name" value="CdaA_N"/>
</dbReference>
<dbReference type="PANTHER" id="PTHR34185">
    <property type="entry name" value="DIADENYLATE CYCLASE"/>
    <property type="match status" value="1"/>
</dbReference>
<dbReference type="EC" id="2.7.7.85" evidence="10"/>
<evidence type="ECO:0000256" key="4">
    <source>
        <dbReference type="ARBA" id="ARBA00022692"/>
    </source>
</evidence>
<dbReference type="HAMAP" id="MF_01499">
    <property type="entry name" value="DacA"/>
    <property type="match status" value="1"/>
</dbReference>
<feature type="transmembrane region" description="Helical" evidence="10">
    <location>
        <begin position="12"/>
        <end position="29"/>
    </location>
</feature>
<dbReference type="Gene3D" id="3.40.1700.10">
    <property type="entry name" value="DNA integrity scanning protein, DisA, N-terminal domain"/>
    <property type="match status" value="1"/>
</dbReference>
<dbReference type="Proteomes" id="UP000464374">
    <property type="component" value="Chromosome"/>
</dbReference>
<comment type="catalytic activity">
    <reaction evidence="1 10">
        <text>2 ATP = 3',3'-c-di-AMP + 2 diphosphate</text>
        <dbReference type="Rhea" id="RHEA:35655"/>
        <dbReference type="ChEBI" id="CHEBI:30616"/>
        <dbReference type="ChEBI" id="CHEBI:33019"/>
        <dbReference type="ChEBI" id="CHEBI:71500"/>
        <dbReference type="EC" id="2.7.7.85"/>
    </reaction>
</comment>
<dbReference type="InterPro" id="IPR034701">
    <property type="entry name" value="CdaA"/>
</dbReference>
<gene>
    <name evidence="10" type="primary">dacA</name>
    <name evidence="12" type="ORF">GWP43_06310</name>
</gene>
<evidence type="ECO:0000256" key="10">
    <source>
        <dbReference type="HAMAP-Rule" id="MF_01499"/>
    </source>
</evidence>
<evidence type="ECO:0000256" key="9">
    <source>
        <dbReference type="ARBA" id="ARBA00023136"/>
    </source>
</evidence>
<keyword evidence="2 10" id="KW-1003">Cell membrane</keyword>
<dbReference type="InterPro" id="IPR036888">
    <property type="entry name" value="DNA_integrity_DisA_N_sf"/>
</dbReference>
<evidence type="ECO:0000256" key="3">
    <source>
        <dbReference type="ARBA" id="ARBA00022679"/>
    </source>
</evidence>
<dbReference type="GO" id="GO:0106408">
    <property type="term" value="F:diadenylate cyclase activity"/>
    <property type="evidence" value="ECO:0007669"/>
    <property type="project" value="UniProtKB-EC"/>
</dbReference>
<dbReference type="InterPro" id="IPR014046">
    <property type="entry name" value="C-di-AMP_synthase"/>
</dbReference>
<comment type="function">
    <text evidence="10">Catalyzes the condensation of 2 ATP molecules into cyclic di-AMP (c-di-AMP), a second messenger used to regulate differing processes in different bacteria.</text>
</comment>
<evidence type="ECO:0000256" key="8">
    <source>
        <dbReference type="ARBA" id="ARBA00022989"/>
    </source>
</evidence>
<dbReference type="GO" id="GO:0005524">
    <property type="term" value="F:ATP binding"/>
    <property type="evidence" value="ECO:0007669"/>
    <property type="project" value="UniProtKB-UniRule"/>
</dbReference>
<proteinExistence type="inferred from homology"/>
<evidence type="ECO:0000256" key="6">
    <source>
        <dbReference type="ARBA" id="ARBA00022741"/>
    </source>
</evidence>
<evidence type="ECO:0000256" key="5">
    <source>
        <dbReference type="ARBA" id="ARBA00022695"/>
    </source>
</evidence>